<feature type="region of interest" description="Disordered" evidence="7">
    <location>
        <begin position="1029"/>
        <end position="1312"/>
    </location>
</feature>
<dbReference type="SUPFAM" id="SSF50978">
    <property type="entry name" value="WD40 repeat-like"/>
    <property type="match status" value="1"/>
</dbReference>
<dbReference type="InterPro" id="IPR056421">
    <property type="entry name" value="TPR_GEMI5"/>
</dbReference>
<evidence type="ECO:0000256" key="6">
    <source>
        <dbReference type="ARBA" id="ARBA00023242"/>
    </source>
</evidence>
<dbReference type="Proteomes" id="UP000799772">
    <property type="component" value="Unassembled WGS sequence"/>
</dbReference>
<keyword evidence="2" id="KW-0597">Phosphoprotein</keyword>
<feature type="compositionally biased region" description="Polar residues" evidence="7">
    <location>
        <begin position="1740"/>
        <end position="1758"/>
    </location>
</feature>
<comment type="caution">
    <text evidence="9">The sequence shown here is derived from an EMBL/GenBank/DDBJ whole genome shotgun (WGS) entry which is preliminary data.</text>
</comment>
<dbReference type="GO" id="GO:0005634">
    <property type="term" value="C:nucleus"/>
    <property type="evidence" value="ECO:0007669"/>
    <property type="project" value="UniProtKB-SubCell"/>
</dbReference>
<feature type="compositionally biased region" description="Low complexity" evidence="7">
    <location>
        <begin position="427"/>
        <end position="439"/>
    </location>
</feature>
<dbReference type="Pfam" id="PF23774">
    <property type="entry name" value="TPR_GEMI5"/>
    <property type="match status" value="1"/>
</dbReference>
<sequence>MSSVGRTRSASRSSKRSDVPPPPPPPPQPVLTPQHDGRLEACAASASFFLYAQRNVILCLHHDTLNIERRFDRHQDDVMWIVIDNVSDHGAGRFVVSYDVGQIAIVWDLMTGDEVARFESYEDLRSAAWMKNGNVAFGNAVGNVILFEPSTKEHLSTRTIYDPITALAPGSDNHTFAIGYQNGTIFIAKLQPTFTILHTASSSRYQRDNPLSVVGLAWHGSSSKQKSDMLASQTADGDLLVWSVPKQQGADAPSIIRELGNFQGRGPSQCWFGWSKTGRIVQLQEGQTLAHDVRTKKVVSVAVPTIDGIIGMANFGPTATVFTLGRGHTVQQYDINPANTPMLVREAHHVLANLPPSPPNSIEEQRAAERNSKGSRGSGSAMPVFLEAVSSEDEGPQGMSPLAKISQEIDAIEDEMRDQVPPMASPVSSRSSVTSSTRSSGRRSGGSRHRNDRTTSRKAPSIYSSTSGAQSETTFFSSGSSIRSGSLASGRESVSLRSVSSAASSRHGTSRLRQELLRSPDEAKQTKLMDLFPYVKARLSEVEFRSPRYEGLSVDDLRLQMLSIVFGWDEDIEDLIHDEHSRHQPGTASSVLLSKWLGDSEADMAAAMIGSESMTSDDWMFLALSSMSNSQKSQKKVAETFVQRLLEKGDIHPAVAILLGLGEPSDAIEVYVSTHYFMEAVLLTCFIYPRDWQRISHLVRKWGERAVIEKQPNLAVRCFSCTSIEASEAYLSPRAQDAAYAAQQAHILGALSPPLSPPGSSGLPQRMKPEMAGLKLITNFNNQKQNPATAIGVTPIAESAITPGGANLRPRRIDPMSARTATPGGYTRTRMPSQSRLDRSAIAEHTPLATNTRSALPLTAVQASRDAFDRPSSRASRTSRAHSLSSAASVASAASRSGDLRPPEQELSVLSPVAYDPKAPKQAEALPSPAHGVFDALKSRNRSRNDSRGRKPDSLDLSLKDAVIVETGPETADTGYQTEVTEATTASRLTAERLGAPSPPLTGVSLASAKVRSIDNYISSLQEANYYAEQQRQVDRERASSRGARAPSRNRHREHSENRGRSNVRYIKSAKRSPSSPVSMSPDDPALQVTRDTFDDENFYRVTSPVDAAPAPRGRSRSHPRGTSKQRSASKTSRRPESPGSMRSGRSSSKVKPLKIPSRRTSPDRNLLSATRGRSQLREGSFQRSPSSPLPMSAQAQFYKDDEVDDKAHSAGSAGSGSDRERGEGRERIGERVRSRQRSTSRRHDGRSASNRRERSPDRHRPRERSVSRNPAREPLPDLSEEGSGSPLPRKASTRTASRSRMPKLQTNLSDSLLMTRKALAAKELEERRLSLARRTPAPVTHPDEIEKSRSPLMARSPLAMTDSIQTPLSAISDRRPEFPAMPPQDKVTGTSTSSVPIGLPATPRAMRHPKYMTADPNEAEDVPAIPEIPSNFAQRGEDLSKEAEDVPTLLPATTFGQKAPPRSASVPLERIAGQRRGSLGNNTSSHVRKSSASGPVVVASIDETISDSQVVIIEEPTSPAAPPPLLPELQHLAGPPPPPPPPNVYQRRTENNGGAPSGVINIAIDENGPLERHGTPATASTTTGTVPTLSSSSRATTPAIDSMRGPTPSASPQMHRRGRGSVGGDLGSKFRNVRDRMRSTSRSRVKSPPLESFTPSPYESVTMPTNFPPQFQRTASPPQPAHDYQSMMPPPPPPVPSLPVHEGEMGALVEVPSKSNTPAPYGGYRNPKEIRANMAAEQQVPQESLEQQPPSKSTTPYQGYRNPKEIRANMPPDMLQQGVYQPPASMM</sequence>
<protein>
    <recommendedName>
        <fullName evidence="8">Gem-associated protein 5 TPR domain-containing protein</fullName>
    </recommendedName>
</protein>
<feature type="compositionally biased region" description="Polar residues" evidence="7">
    <location>
        <begin position="462"/>
        <end position="476"/>
    </location>
</feature>
<organism evidence="9 10">
    <name type="scientific">Rhizodiscina lignyota</name>
    <dbReference type="NCBI Taxonomy" id="1504668"/>
    <lineage>
        <taxon>Eukaryota</taxon>
        <taxon>Fungi</taxon>
        <taxon>Dikarya</taxon>
        <taxon>Ascomycota</taxon>
        <taxon>Pezizomycotina</taxon>
        <taxon>Dothideomycetes</taxon>
        <taxon>Pleosporomycetidae</taxon>
        <taxon>Aulographales</taxon>
        <taxon>Rhizodiscinaceae</taxon>
        <taxon>Rhizodiscina</taxon>
    </lineage>
</organism>
<dbReference type="InterPro" id="IPR036322">
    <property type="entry name" value="WD40_repeat_dom_sf"/>
</dbReference>
<keyword evidence="6" id="KW-0539">Nucleus</keyword>
<feature type="compositionally biased region" description="Low complexity" evidence="7">
    <location>
        <begin position="1"/>
        <end position="12"/>
    </location>
</feature>
<evidence type="ECO:0000313" key="9">
    <source>
        <dbReference type="EMBL" id="KAF2093116.1"/>
    </source>
</evidence>
<dbReference type="InterPro" id="IPR015943">
    <property type="entry name" value="WD40/YVTN_repeat-like_dom_sf"/>
</dbReference>
<evidence type="ECO:0000256" key="5">
    <source>
        <dbReference type="ARBA" id="ARBA00023163"/>
    </source>
</evidence>
<dbReference type="InterPro" id="IPR034605">
    <property type="entry name" value="PGC-1"/>
</dbReference>
<feature type="compositionally biased region" description="Basic and acidic residues" evidence="7">
    <location>
        <begin position="1218"/>
        <end position="1234"/>
    </location>
</feature>
<dbReference type="GO" id="GO:0045944">
    <property type="term" value="P:positive regulation of transcription by RNA polymerase II"/>
    <property type="evidence" value="ECO:0007669"/>
    <property type="project" value="TreeGrafter"/>
</dbReference>
<keyword evidence="4" id="KW-0805">Transcription regulation</keyword>
<feature type="compositionally biased region" description="Low complexity" evidence="7">
    <location>
        <begin position="1073"/>
        <end position="1085"/>
    </location>
</feature>
<dbReference type="Gene3D" id="2.130.10.10">
    <property type="entry name" value="YVTN repeat-like/Quinoprotein amine dehydrogenase"/>
    <property type="match status" value="1"/>
</dbReference>
<feature type="compositionally biased region" description="Low complexity" evidence="7">
    <location>
        <begin position="873"/>
        <end position="897"/>
    </location>
</feature>
<feature type="compositionally biased region" description="Low complexity" evidence="7">
    <location>
        <begin position="1138"/>
        <end position="1148"/>
    </location>
</feature>
<feature type="compositionally biased region" description="Pro residues" evidence="7">
    <location>
        <begin position="19"/>
        <end position="30"/>
    </location>
</feature>
<proteinExistence type="predicted"/>
<dbReference type="OrthoDB" id="7326421at2759"/>
<feature type="compositionally biased region" description="Basic and acidic residues" evidence="7">
    <location>
        <begin position="1242"/>
        <end position="1276"/>
    </location>
</feature>
<dbReference type="EMBL" id="ML978140">
    <property type="protein sequence ID" value="KAF2093116.1"/>
    <property type="molecule type" value="Genomic_DNA"/>
</dbReference>
<feature type="region of interest" description="Disordered" evidence="7">
    <location>
        <begin position="418"/>
        <end position="520"/>
    </location>
</feature>
<feature type="region of interest" description="Disordered" evidence="7">
    <location>
        <begin position="1371"/>
        <end position="1409"/>
    </location>
</feature>
<evidence type="ECO:0000256" key="7">
    <source>
        <dbReference type="SAM" id="MobiDB-lite"/>
    </source>
</evidence>
<feature type="compositionally biased region" description="Basic residues" evidence="7">
    <location>
        <begin position="1114"/>
        <end position="1124"/>
    </location>
</feature>
<feature type="region of interest" description="Disordered" evidence="7">
    <location>
        <begin position="1332"/>
        <end position="1358"/>
    </location>
</feature>
<evidence type="ECO:0000256" key="4">
    <source>
        <dbReference type="ARBA" id="ARBA00023015"/>
    </source>
</evidence>
<feature type="region of interest" description="Disordered" evidence="7">
    <location>
        <begin position="1516"/>
        <end position="1788"/>
    </location>
</feature>
<feature type="region of interest" description="Disordered" evidence="7">
    <location>
        <begin position="1"/>
        <end position="34"/>
    </location>
</feature>
<feature type="compositionally biased region" description="Polar residues" evidence="7">
    <location>
        <begin position="1654"/>
        <end position="1677"/>
    </location>
</feature>
<dbReference type="PANTHER" id="PTHR15528">
    <property type="entry name" value="PEROXISOME PROLIFERATOR ACTIVATED RECEPTOR GAMMA COACTIVATOR 1 PGC-1 -RELATED"/>
    <property type="match status" value="1"/>
</dbReference>
<feature type="compositionally biased region" description="Basic and acidic residues" evidence="7">
    <location>
        <begin position="363"/>
        <end position="372"/>
    </location>
</feature>
<keyword evidence="10" id="KW-1185">Reference proteome</keyword>
<feature type="region of interest" description="Disordered" evidence="7">
    <location>
        <begin position="1452"/>
        <end position="1496"/>
    </location>
</feature>
<feature type="compositionally biased region" description="Pro residues" evidence="7">
    <location>
        <begin position="1535"/>
        <end position="1544"/>
    </location>
</feature>
<feature type="region of interest" description="Disordered" evidence="7">
    <location>
        <begin position="863"/>
        <end position="904"/>
    </location>
</feature>
<evidence type="ECO:0000256" key="3">
    <source>
        <dbReference type="ARBA" id="ARBA00022884"/>
    </source>
</evidence>
<keyword evidence="5" id="KW-0804">Transcription</keyword>
<name>A0A9P4M004_9PEZI</name>
<reference evidence="9" key="1">
    <citation type="journal article" date="2020" name="Stud. Mycol.">
        <title>101 Dothideomycetes genomes: a test case for predicting lifestyles and emergence of pathogens.</title>
        <authorList>
            <person name="Haridas S."/>
            <person name="Albert R."/>
            <person name="Binder M."/>
            <person name="Bloem J."/>
            <person name="Labutti K."/>
            <person name="Salamov A."/>
            <person name="Andreopoulos B."/>
            <person name="Baker S."/>
            <person name="Barry K."/>
            <person name="Bills G."/>
            <person name="Bluhm B."/>
            <person name="Cannon C."/>
            <person name="Castanera R."/>
            <person name="Culley D."/>
            <person name="Daum C."/>
            <person name="Ezra D."/>
            <person name="Gonzalez J."/>
            <person name="Henrissat B."/>
            <person name="Kuo A."/>
            <person name="Liang C."/>
            <person name="Lipzen A."/>
            <person name="Lutzoni F."/>
            <person name="Magnuson J."/>
            <person name="Mondo S."/>
            <person name="Nolan M."/>
            <person name="Ohm R."/>
            <person name="Pangilinan J."/>
            <person name="Park H.-J."/>
            <person name="Ramirez L."/>
            <person name="Alfaro M."/>
            <person name="Sun H."/>
            <person name="Tritt A."/>
            <person name="Yoshinaga Y."/>
            <person name="Zwiers L.-H."/>
            <person name="Turgeon B."/>
            <person name="Goodwin S."/>
            <person name="Spatafora J."/>
            <person name="Crous P."/>
            <person name="Grigoriev I."/>
        </authorList>
    </citation>
    <scope>NUCLEOTIDE SEQUENCE</scope>
    <source>
        <strain evidence="9">CBS 133067</strain>
    </source>
</reference>
<evidence type="ECO:0000259" key="8">
    <source>
        <dbReference type="Pfam" id="PF23774"/>
    </source>
</evidence>
<feature type="region of interest" description="Disordered" evidence="7">
    <location>
        <begin position="352"/>
        <end position="381"/>
    </location>
</feature>
<feature type="compositionally biased region" description="Low complexity" evidence="7">
    <location>
        <begin position="477"/>
        <end position="507"/>
    </location>
</feature>
<keyword evidence="3" id="KW-0694">RNA-binding</keyword>
<feature type="region of interest" description="Disordered" evidence="7">
    <location>
        <begin position="800"/>
        <end position="836"/>
    </location>
</feature>
<feature type="compositionally biased region" description="Polar residues" evidence="7">
    <location>
        <begin position="1480"/>
        <end position="1494"/>
    </location>
</feature>
<feature type="domain" description="Gem-associated protein 5 TPR" evidence="8">
    <location>
        <begin position="565"/>
        <end position="733"/>
    </location>
</feature>
<dbReference type="GO" id="GO:0003723">
    <property type="term" value="F:RNA binding"/>
    <property type="evidence" value="ECO:0007669"/>
    <property type="project" value="UniProtKB-KW"/>
</dbReference>
<dbReference type="PANTHER" id="PTHR15528:SF11">
    <property type="entry name" value="FI18188P1"/>
    <property type="match status" value="1"/>
</dbReference>
<comment type="subcellular location">
    <subcellularLocation>
        <location evidence="1">Nucleus</location>
    </subcellularLocation>
</comment>
<dbReference type="GO" id="GO:0003712">
    <property type="term" value="F:transcription coregulator activity"/>
    <property type="evidence" value="ECO:0007669"/>
    <property type="project" value="InterPro"/>
</dbReference>
<evidence type="ECO:0000256" key="2">
    <source>
        <dbReference type="ARBA" id="ARBA00022553"/>
    </source>
</evidence>
<accession>A0A9P4M004</accession>
<gene>
    <name evidence="9" type="ORF">NA57DRAFT_69465</name>
</gene>
<evidence type="ECO:0000256" key="1">
    <source>
        <dbReference type="ARBA" id="ARBA00004123"/>
    </source>
</evidence>
<evidence type="ECO:0000313" key="10">
    <source>
        <dbReference type="Proteomes" id="UP000799772"/>
    </source>
</evidence>
<feature type="compositionally biased region" description="Low complexity" evidence="7">
    <location>
        <begin position="1576"/>
        <end position="1594"/>
    </location>
</feature>
<feature type="compositionally biased region" description="Pro residues" evidence="7">
    <location>
        <begin position="1689"/>
        <end position="1698"/>
    </location>
</feature>